<evidence type="ECO:0000313" key="9">
    <source>
        <dbReference type="Proteomes" id="UP001623592"/>
    </source>
</evidence>
<dbReference type="HAMAP" id="MF_00740">
    <property type="entry name" value="Phosphopentomut"/>
    <property type="match status" value="1"/>
</dbReference>
<dbReference type="EC" id="5.4.2.7" evidence="5 6"/>
<organism evidence="8 9">
    <name type="scientific">Clostridium neuense</name>
    <dbReference type="NCBI Taxonomy" id="1728934"/>
    <lineage>
        <taxon>Bacteria</taxon>
        <taxon>Bacillati</taxon>
        <taxon>Bacillota</taxon>
        <taxon>Clostridia</taxon>
        <taxon>Eubacteriales</taxon>
        <taxon>Clostridiaceae</taxon>
        <taxon>Clostridium</taxon>
    </lineage>
</organism>
<dbReference type="InterPro" id="IPR006124">
    <property type="entry name" value="Metalloenzyme"/>
</dbReference>
<name>A0ABW8TF26_9CLOT</name>
<comment type="similarity">
    <text evidence="1 5">Belongs to the phosphopentomutase family.</text>
</comment>
<dbReference type="PANTHER" id="PTHR21110">
    <property type="entry name" value="PHOSPHOPENTOMUTASE"/>
    <property type="match status" value="1"/>
</dbReference>
<evidence type="ECO:0000256" key="6">
    <source>
        <dbReference type="NCBIfam" id="TIGR01696"/>
    </source>
</evidence>
<evidence type="ECO:0000256" key="4">
    <source>
        <dbReference type="ARBA" id="ARBA00023235"/>
    </source>
</evidence>
<evidence type="ECO:0000256" key="5">
    <source>
        <dbReference type="HAMAP-Rule" id="MF_00740"/>
    </source>
</evidence>
<dbReference type="SUPFAM" id="SSF53649">
    <property type="entry name" value="Alkaline phosphatase-like"/>
    <property type="match status" value="1"/>
</dbReference>
<evidence type="ECO:0000256" key="2">
    <source>
        <dbReference type="ARBA" id="ARBA00022723"/>
    </source>
</evidence>
<dbReference type="PANTHER" id="PTHR21110:SF0">
    <property type="entry name" value="PHOSPHOPENTOMUTASE"/>
    <property type="match status" value="1"/>
</dbReference>
<comment type="catalytic activity">
    <reaction evidence="5">
        <text>alpha-D-ribose 1-phosphate = D-ribose 5-phosphate</text>
        <dbReference type="Rhea" id="RHEA:18793"/>
        <dbReference type="ChEBI" id="CHEBI:57720"/>
        <dbReference type="ChEBI" id="CHEBI:78346"/>
        <dbReference type="EC" id="5.4.2.7"/>
    </reaction>
</comment>
<feature type="domain" description="Metalloenzyme" evidence="7">
    <location>
        <begin position="4"/>
        <end position="378"/>
    </location>
</feature>
<dbReference type="NCBIfam" id="TIGR01696">
    <property type="entry name" value="deoB"/>
    <property type="match status" value="1"/>
</dbReference>
<dbReference type="InterPro" id="IPR024052">
    <property type="entry name" value="Phosphopentomutase_DeoB_cap_sf"/>
</dbReference>
<comment type="cofactor">
    <cofactor evidence="5">
        <name>Mn(2+)</name>
        <dbReference type="ChEBI" id="CHEBI:29035"/>
    </cofactor>
    <text evidence="5">Binds 2 manganese ions.</text>
</comment>
<dbReference type="Gene3D" id="3.40.720.10">
    <property type="entry name" value="Alkaline Phosphatase, subunit A"/>
    <property type="match status" value="1"/>
</dbReference>
<proteinExistence type="inferred from homology"/>
<dbReference type="NCBIfam" id="NF003766">
    <property type="entry name" value="PRK05362.1"/>
    <property type="match status" value="1"/>
</dbReference>
<dbReference type="Proteomes" id="UP001623592">
    <property type="component" value="Unassembled WGS sequence"/>
</dbReference>
<sequence length="391" mass="43010">MINRVIWIVLDSVGMGEMYDADKYGDEGSNTLGHISKSLGGINIPNLVKLGLGDIDTMEGIEKCSEPLGSYGRFAEASVGKDTTTGHWEMAGIISRTPFPTYPNGFPAEVVDAFEKAVGRKIIGNKPASGTVILDELGEEHIKTGKLIVYTSGDSVFQIAANEAVVMPEELYDICRKARKILTGKHAVARVIARPFVGEKKGAFTRTPNRRDFSLEPPYDTVLDKIKKSGNNVMAVGKIEDIFEGKGVTEAVHTKDNMDGVDKTIDYMKTNKKGLIYTNLVDFDMKWGHRRDVKAYGKGLEDFDTRLPEIMNTMNDNDVLFITADHGCDPTAHGTDHTREYVPFIAYGKDIKSNVNLGTRKTFADIGQTVAEILGTEKVDNGESFLNRISD</sequence>
<dbReference type="InterPro" id="IPR017850">
    <property type="entry name" value="Alkaline_phosphatase_core_sf"/>
</dbReference>
<evidence type="ECO:0000256" key="1">
    <source>
        <dbReference type="ARBA" id="ARBA00010373"/>
    </source>
</evidence>
<protein>
    <recommendedName>
        <fullName evidence="5 6">Phosphopentomutase</fullName>
        <ecNumber evidence="5 6">5.4.2.7</ecNumber>
    </recommendedName>
    <alternativeName>
        <fullName evidence="5">Phosphodeoxyribomutase</fullName>
    </alternativeName>
</protein>
<gene>
    <name evidence="5" type="primary">deoB</name>
    <name evidence="8" type="ORF">ACJDT4_07570</name>
</gene>
<comment type="function">
    <text evidence="5">Isomerase that catalyzes the conversion of deoxy-ribose 1-phosphate (dRib-1-P) and ribose 1-phosphate (Rib-1-P) to deoxy-ribose 5-phosphate (dRib-5-P) and ribose 5-phosphate (Rib-5-P), respectively.</text>
</comment>
<dbReference type="InterPro" id="IPR010045">
    <property type="entry name" value="DeoB"/>
</dbReference>
<reference evidence="8 9" key="1">
    <citation type="submission" date="2024-11" db="EMBL/GenBank/DDBJ databases">
        <authorList>
            <person name="Heng Y.C."/>
            <person name="Lim A.C.H."/>
            <person name="Lee J.K.Y."/>
            <person name="Kittelmann S."/>
        </authorList>
    </citation>
    <scope>NUCLEOTIDE SEQUENCE [LARGE SCALE GENOMIC DNA]</scope>
    <source>
        <strain evidence="8 9">WILCCON 0114</strain>
    </source>
</reference>
<comment type="pathway">
    <text evidence="5">Carbohydrate degradation; 2-deoxy-D-ribose 1-phosphate degradation; D-glyceraldehyde 3-phosphate and acetaldehyde from 2-deoxy-alpha-D-ribose 1-phosphate: step 1/2.</text>
</comment>
<evidence type="ECO:0000259" key="7">
    <source>
        <dbReference type="Pfam" id="PF01676"/>
    </source>
</evidence>
<comment type="caution">
    <text evidence="8">The sequence shown here is derived from an EMBL/GenBank/DDBJ whole genome shotgun (WGS) entry which is preliminary data.</text>
</comment>
<dbReference type="SUPFAM" id="SSF143856">
    <property type="entry name" value="DeoB insert domain-like"/>
    <property type="match status" value="1"/>
</dbReference>
<dbReference type="CDD" id="cd16009">
    <property type="entry name" value="PPM"/>
    <property type="match status" value="1"/>
</dbReference>
<evidence type="ECO:0000313" key="8">
    <source>
        <dbReference type="EMBL" id="MFL0250280.1"/>
    </source>
</evidence>
<feature type="binding site" evidence="5">
    <location>
        <position position="284"/>
    </location>
    <ligand>
        <name>Mn(2+)</name>
        <dbReference type="ChEBI" id="CHEBI:29035"/>
        <label>2</label>
    </ligand>
</feature>
<feature type="binding site" evidence="5">
    <location>
        <position position="11"/>
    </location>
    <ligand>
        <name>Mn(2+)</name>
        <dbReference type="ChEBI" id="CHEBI:29035"/>
        <label>1</label>
    </ligand>
</feature>
<evidence type="ECO:0000256" key="3">
    <source>
        <dbReference type="ARBA" id="ARBA00023211"/>
    </source>
</evidence>
<accession>A0ABW8TF26</accession>
<keyword evidence="9" id="KW-1185">Reference proteome</keyword>
<dbReference type="GO" id="GO:0008973">
    <property type="term" value="F:phosphopentomutase activity"/>
    <property type="evidence" value="ECO:0007669"/>
    <property type="project" value="UniProtKB-EC"/>
</dbReference>
<keyword evidence="2 5" id="KW-0479">Metal-binding</keyword>
<keyword evidence="4 5" id="KW-0413">Isomerase</keyword>
<feature type="binding site" evidence="5">
    <location>
        <position position="325"/>
    </location>
    <ligand>
        <name>Mn(2+)</name>
        <dbReference type="ChEBI" id="CHEBI:29035"/>
        <label>1</label>
    </ligand>
</feature>
<dbReference type="PIRSF" id="PIRSF001491">
    <property type="entry name" value="Ppentomutase"/>
    <property type="match status" value="1"/>
</dbReference>
<dbReference type="Gene3D" id="3.30.70.1250">
    <property type="entry name" value="Phosphopentomutase"/>
    <property type="match status" value="1"/>
</dbReference>
<dbReference type="Pfam" id="PF01676">
    <property type="entry name" value="Metalloenzyme"/>
    <property type="match status" value="1"/>
</dbReference>
<feature type="binding site" evidence="5">
    <location>
        <position position="337"/>
    </location>
    <ligand>
        <name>Mn(2+)</name>
        <dbReference type="ChEBI" id="CHEBI:29035"/>
        <label>2</label>
    </ligand>
</feature>
<feature type="binding site" evidence="5">
    <location>
        <position position="326"/>
    </location>
    <ligand>
        <name>Mn(2+)</name>
        <dbReference type="ChEBI" id="CHEBI:29035"/>
        <label>1</label>
    </ligand>
</feature>
<comment type="catalytic activity">
    <reaction evidence="5">
        <text>2-deoxy-alpha-D-ribose 1-phosphate = 2-deoxy-D-ribose 5-phosphate</text>
        <dbReference type="Rhea" id="RHEA:27658"/>
        <dbReference type="ChEBI" id="CHEBI:57259"/>
        <dbReference type="ChEBI" id="CHEBI:62877"/>
        <dbReference type="EC" id="5.4.2.7"/>
    </reaction>
</comment>
<keyword evidence="5" id="KW-0963">Cytoplasm</keyword>
<dbReference type="RefSeq" id="WP_406786944.1">
    <property type="nucleotide sequence ID" value="NZ_JBJIAA010000005.1"/>
</dbReference>
<comment type="subcellular location">
    <subcellularLocation>
        <location evidence="5">Cytoplasm</location>
    </subcellularLocation>
</comment>
<dbReference type="EMBL" id="JBJIAA010000005">
    <property type="protein sequence ID" value="MFL0250280.1"/>
    <property type="molecule type" value="Genomic_DNA"/>
</dbReference>
<feature type="binding site" evidence="5">
    <location>
        <position position="289"/>
    </location>
    <ligand>
        <name>Mn(2+)</name>
        <dbReference type="ChEBI" id="CHEBI:29035"/>
        <label>2</label>
    </ligand>
</feature>
<keyword evidence="3 5" id="KW-0464">Manganese</keyword>